<dbReference type="InterPro" id="IPR058519">
    <property type="entry name" value="DUF8206"/>
</dbReference>
<reference evidence="4 5" key="1">
    <citation type="journal article" date="2015" name="Genome Biol.">
        <title>Comparative genomics of Steinernema reveals deeply conserved gene regulatory networks.</title>
        <authorList>
            <person name="Dillman A.R."/>
            <person name="Macchietto M."/>
            <person name="Porter C.F."/>
            <person name="Rogers A."/>
            <person name="Williams B."/>
            <person name="Antoshechkin I."/>
            <person name="Lee M.M."/>
            <person name="Goodwin Z."/>
            <person name="Lu X."/>
            <person name="Lewis E.E."/>
            <person name="Goodrich-Blair H."/>
            <person name="Stock S.P."/>
            <person name="Adams B.J."/>
            <person name="Sternberg P.W."/>
            <person name="Mortazavi A."/>
        </authorList>
    </citation>
    <scope>NUCLEOTIDE SEQUENCE [LARGE SCALE GENOMIC DNA]</scope>
    <source>
        <strain evidence="4 5">ALL</strain>
    </source>
</reference>
<name>A0A4U5M363_STECR</name>
<dbReference type="PANTHER" id="PTHR32046:SF11">
    <property type="entry name" value="IMMUNE-ASSOCIATED NUCLEOTIDE-BINDING PROTEIN 10-LIKE"/>
    <property type="match status" value="1"/>
</dbReference>
<feature type="compositionally biased region" description="Pro residues" evidence="2">
    <location>
        <begin position="126"/>
        <end position="145"/>
    </location>
</feature>
<keyword evidence="1" id="KW-0175">Coiled coil</keyword>
<dbReference type="PANTHER" id="PTHR32046">
    <property type="entry name" value="G DOMAIN-CONTAINING PROTEIN"/>
    <property type="match status" value="1"/>
</dbReference>
<dbReference type="Gene3D" id="3.40.50.300">
    <property type="entry name" value="P-loop containing nucleotide triphosphate hydrolases"/>
    <property type="match status" value="1"/>
</dbReference>
<dbReference type="OrthoDB" id="5858432at2759"/>
<reference evidence="4 5" key="2">
    <citation type="journal article" date="2019" name="G3 (Bethesda)">
        <title>Hybrid Assembly of the Genome of the Entomopathogenic Nematode Steinernema carpocapsae Identifies the X-Chromosome.</title>
        <authorList>
            <person name="Serra L."/>
            <person name="Macchietto M."/>
            <person name="Macias-Munoz A."/>
            <person name="McGill C.J."/>
            <person name="Rodriguez I.M."/>
            <person name="Rodriguez B."/>
            <person name="Murad R."/>
            <person name="Mortazavi A."/>
        </authorList>
    </citation>
    <scope>NUCLEOTIDE SEQUENCE [LARGE SCALE GENOMIC DNA]</scope>
    <source>
        <strain evidence="4 5">ALL</strain>
    </source>
</reference>
<comment type="caution">
    <text evidence="4">The sequence shown here is derived from an EMBL/GenBank/DDBJ whole genome shotgun (WGS) entry which is preliminary data.</text>
</comment>
<evidence type="ECO:0000256" key="2">
    <source>
        <dbReference type="SAM" id="MobiDB-lite"/>
    </source>
</evidence>
<organism evidence="4 5">
    <name type="scientific">Steinernema carpocapsae</name>
    <name type="common">Entomopathogenic nematode</name>
    <dbReference type="NCBI Taxonomy" id="34508"/>
    <lineage>
        <taxon>Eukaryota</taxon>
        <taxon>Metazoa</taxon>
        <taxon>Ecdysozoa</taxon>
        <taxon>Nematoda</taxon>
        <taxon>Chromadorea</taxon>
        <taxon>Rhabditida</taxon>
        <taxon>Tylenchina</taxon>
        <taxon>Panagrolaimomorpha</taxon>
        <taxon>Strongyloidoidea</taxon>
        <taxon>Steinernematidae</taxon>
        <taxon>Steinernema</taxon>
    </lineage>
</organism>
<protein>
    <recommendedName>
        <fullName evidence="3">DUF8206 domain-containing protein</fullName>
    </recommendedName>
</protein>
<feature type="domain" description="DUF8206" evidence="3">
    <location>
        <begin position="1022"/>
        <end position="1100"/>
    </location>
</feature>
<evidence type="ECO:0000313" key="5">
    <source>
        <dbReference type="Proteomes" id="UP000298663"/>
    </source>
</evidence>
<feature type="coiled-coil region" evidence="1">
    <location>
        <begin position="980"/>
        <end position="1007"/>
    </location>
</feature>
<gene>
    <name evidence="4" type="ORF">L596_027023</name>
</gene>
<dbReference type="EMBL" id="AZBU02000010">
    <property type="protein sequence ID" value="TKR63157.1"/>
    <property type="molecule type" value="Genomic_DNA"/>
</dbReference>
<evidence type="ECO:0000259" key="3">
    <source>
        <dbReference type="Pfam" id="PF26633"/>
    </source>
</evidence>
<dbReference type="Proteomes" id="UP000298663">
    <property type="component" value="Unassembled WGS sequence"/>
</dbReference>
<dbReference type="AlphaFoldDB" id="A0A4U5M363"/>
<sequence length="1271" mass="142009">MSFNVRYHLPDSSIKEETFSLSGRPVTVEEVVQGIFQSCPSVNQRQHWAHVWEQSPGLASTPVSLPFSVRPCLGGYSYVVQFHDHWESNAHSLQPSTLASSHHSSVASLGLPPVPASRAPCAAALPVPPKPSAPLPPSPPVPPRAQNPNSFLPQTDVTIRVRGNFFTEFTESVNVGMFVKLKLLHVHNNRLSNLRAPTFQVVGTASIVNKFNGQPVVLDLQPNNVRFVAGETYEFSYEQQASFAYIPAGGVILFPRSSRGPALPEQGNLQQARSNFGSNNSIASSVANETLLKVQTMIKIISNTAPYAFGPTIISLKVPHKARNLAQACKGRFKKQLKSTGQTTFRVTVEDSLQTAVPHLHNVSDDRIYTVTFSDQHFDSLNVKHAFNVQLNGVQTHNAFTNNPNPVIAQPFQTPVNGQMDVFNPATNQSTPKTLFQTTIKIVAVPEDASRVFQSRDVLLSAPLTAENLALQCSRLAKLSRFSNSFVTIVVDQNGMGIPASDPLKVGNRYAVTFANPNLNYLTGPFVFPINPAQPAPQSIAGSSDSVASIPPMPTSSGLQAPQAPPQKRKDNKKVKKSSSNQATLPLTLSANLSQLTLSEPENVVDYEEALEKYREPFPKCNLELACPKRECPEEKKTWSCVECKTTLVYGFDDFLYCECGRLNPSELRFKCNFASHNRPVPHRQLLSELRQIPLKKYNILVLGATGVGKSTWINATMNYVTYATFEEALSGTLHSVIPMRYTGHHKDVLVGDWNEEELTNELHSTGESCTQRPKAYTFMFEGSQFTLIDVPGFGDTRGTDIDKENRQMIMRELQNYEDIHGICYLSQSNSARLTLGAKYVLGELTTQLHQDAVNNLLFCFTGCDRGVNSAGDNKQALQHYLAEFETEKGISIRLSTDNMFYFENQAVEFIAYDKNQVPPPFKKVTAKDSFKLSRDQTMKLLGKVMNLPPHQTRKMLSINDARRIIRILTPILAKITENSQNNEHALNCKMRELDELQQESNQLEASDHSKLLINYLETTPIPYPRTVCHAEQCIETVEIPNSGGRTSAHFKTICHAHCYLGDVMENRIPDPGLRFCAAMSGENCRGCGCPWDKHMHIRYLQEFKTKEVDNPAVKRQIDQNGAQKTSKQTVIDGIQEQQRKLKDEEKRIFEICAKFCVFLNQNAIRDSNDAFEEMLKQVMETELNSNSFDAEKYGQYEKALRAYQEEKRLFVSSLRIGETEPVGINDINALKNKLICLPVNGASIKEALDILEEEDRKYVRETVKRFDPKA</sequence>
<keyword evidence="5" id="KW-1185">Reference proteome</keyword>
<dbReference type="Pfam" id="PF26633">
    <property type="entry name" value="DUF8206"/>
    <property type="match status" value="1"/>
</dbReference>
<proteinExistence type="predicted"/>
<dbReference type="SUPFAM" id="SSF52540">
    <property type="entry name" value="P-loop containing nucleoside triphosphate hydrolases"/>
    <property type="match status" value="1"/>
</dbReference>
<evidence type="ECO:0000256" key="1">
    <source>
        <dbReference type="SAM" id="Coils"/>
    </source>
</evidence>
<dbReference type="InterPro" id="IPR027417">
    <property type="entry name" value="P-loop_NTPase"/>
</dbReference>
<accession>A0A4U5M363</accession>
<evidence type="ECO:0000313" key="4">
    <source>
        <dbReference type="EMBL" id="TKR63157.1"/>
    </source>
</evidence>
<feature type="region of interest" description="Disordered" evidence="2">
    <location>
        <begin position="122"/>
        <end position="151"/>
    </location>
</feature>
<feature type="compositionally biased region" description="Polar residues" evidence="2">
    <location>
        <begin position="537"/>
        <end position="547"/>
    </location>
</feature>
<feature type="region of interest" description="Disordered" evidence="2">
    <location>
        <begin position="537"/>
        <end position="581"/>
    </location>
</feature>